<dbReference type="AlphaFoldDB" id="A0A0N4UIG9"/>
<protein>
    <submittedName>
        <fullName evidence="4">Transposase</fullName>
    </submittedName>
</protein>
<evidence type="ECO:0000313" key="1">
    <source>
        <dbReference type="EMBL" id="VDN60067.1"/>
    </source>
</evidence>
<reference evidence="1 3" key="2">
    <citation type="submission" date="2018-11" db="EMBL/GenBank/DDBJ databases">
        <authorList>
            <consortium name="Pathogen Informatics"/>
        </authorList>
    </citation>
    <scope>NUCLEOTIDE SEQUENCE [LARGE SCALE GENOMIC DNA]</scope>
</reference>
<dbReference type="WBParaSite" id="DME_0000740201-mRNA-1">
    <property type="protein sequence ID" value="DME_0000740201-mRNA-1"/>
    <property type="gene ID" value="DME_0000740201"/>
</dbReference>
<proteinExistence type="predicted"/>
<organism evidence="2 4">
    <name type="scientific">Dracunculus medinensis</name>
    <name type="common">Guinea worm</name>
    <dbReference type="NCBI Taxonomy" id="318479"/>
    <lineage>
        <taxon>Eukaryota</taxon>
        <taxon>Metazoa</taxon>
        <taxon>Ecdysozoa</taxon>
        <taxon>Nematoda</taxon>
        <taxon>Chromadorea</taxon>
        <taxon>Rhabditida</taxon>
        <taxon>Spirurina</taxon>
        <taxon>Dracunculoidea</taxon>
        <taxon>Dracunculidae</taxon>
        <taxon>Dracunculus</taxon>
    </lineage>
</organism>
<name>A0A0N4UIG9_DRAME</name>
<evidence type="ECO:0000313" key="2">
    <source>
        <dbReference type="Proteomes" id="UP000038040"/>
    </source>
</evidence>
<gene>
    <name evidence="1" type="ORF">DME_LOCUS10040</name>
</gene>
<accession>A0A0N4UIG9</accession>
<keyword evidence="3" id="KW-1185">Reference proteome</keyword>
<reference evidence="4" key="1">
    <citation type="submission" date="2017-02" db="UniProtKB">
        <authorList>
            <consortium name="WormBaseParasite"/>
        </authorList>
    </citation>
    <scope>IDENTIFICATION</scope>
</reference>
<evidence type="ECO:0000313" key="3">
    <source>
        <dbReference type="Proteomes" id="UP000274756"/>
    </source>
</evidence>
<dbReference type="EMBL" id="UYYG01001200">
    <property type="protein sequence ID" value="VDN60067.1"/>
    <property type="molecule type" value="Genomic_DNA"/>
</dbReference>
<dbReference type="Proteomes" id="UP000274756">
    <property type="component" value="Unassembled WGS sequence"/>
</dbReference>
<sequence>MIVKEGREEVPRKYSRLTKEEFNRDIYSLVDENNRFTSPMYHWKIVKVPLLQQHSTWPLPANLSSTNKYQCQRIAFADCAFLSVVYSKEAYFPGVE</sequence>
<dbReference type="Proteomes" id="UP000038040">
    <property type="component" value="Unplaced"/>
</dbReference>
<evidence type="ECO:0000313" key="4">
    <source>
        <dbReference type="WBParaSite" id="DME_0000740201-mRNA-1"/>
    </source>
</evidence>